<dbReference type="GeneID" id="35395300"/>
<protein>
    <submittedName>
        <fullName evidence="1">Uncharacterized protein</fullName>
    </submittedName>
</protein>
<name>S0DS46_GIBF5</name>
<dbReference type="AlphaFoldDB" id="S0DS46"/>
<organism evidence="1 2">
    <name type="scientific">Gibberella fujikuroi (strain CBS 195.34 / IMI 58289 / NRRL A-6831)</name>
    <name type="common">Bakanae and foot rot disease fungus</name>
    <name type="synonym">Fusarium fujikuroi</name>
    <dbReference type="NCBI Taxonomy" id="1279085"/>
    <lineage>
        <taxon>Eukaryota</taxon>
        <taxon>Fungi</taxon>
        <taxon>Dikarya</taxon>
        <taxon>Ascomycota</taxon>
        <taxon>Pezizomycotina</taxon>
        <taxon>Sordariomycetes</taxon>
        <taxon>Hypocreomycetidae</taxon>
        <taxon>Hypocreales</taxon>
        <taxon>Nectriaceae</taxon>
        <taxon>Fusarium</taxon>
        <taxon>Fusarium fujikuroi species complex</taxon>
    </lineage>
</organism>
<keyword evidence="2" id="KW-1185">Reference proteome</keyword>
<accession>S0DS46</accession>
<dbReference type="VEuPathDB" id="FungiDB:FFUJ_01816"/>
<dbReference type="EMBL" id="HF679023">
    <property type="protein sequence ID" value="CCT63388.1"/>
    <property type="molecule type" value="Genomic_DNA"/>
</dbReference>
<evidence type="ECO:0000313" key="1">
    <source>
        <dbReference type="EMBL" id="CCT63388.1"/>
    </source>
</evidence>
<dbReference type="Proteomes" id="UP000016800">
    <property type="component" value="Chromosome I"/>
</dbReference>
<evidence type="ECO:0000313" key="2">
    <source>
        <dbReference type="Proteomes" id="UP000016800"/>
    </source>
</evidence>
<dbReference type="RefSeq" id="XP_023425469.1">
    <property type="nucleotide sequence ID" value="XM_023574506.1"/>
</dbReference>
<dbReference type="HOGENOM" id="CLU_3377187_0_0_1"/>
<gene>
    <name evidence="1" type="ORF">FFUJ_01816</name>
</gene>
<proteinExistence type="predicted"/>
<reference evidence="2" key="1">
    <citation type="journal article" date="2013" name="PLoS Pathog.">
        <title>Deciphering the cryptic genome: genome-wide analyses of the rice pathogen Fusarium fujikuroi reveal complex regulation of secondary metabolism and novel metabolites.</title>
        <authorList>
            <person name="Wiemann P."/>
            <person name="Sieber C.M."/>
            <person name="von Bargen K.W."/>
            <person name="Studt L."/>
            <person name="Niehaus E.M."/>
            <person name="Espino J.J."/>
            <person name="Huss K."/>
            <person name="Michielse C.B."/>
            <person name="Albermann S."/>
            <person name="Wagner D."/>
            <person name="Bergner S.V."/>
            <person name="Connolly L.R."/>
            <person name="Fischer A."/>
            <person name="Reuter G."/>
            <person name="Kleigrewe K."/>
            <person name="Bald T."/>
            <person name="Wingfield B.D."/>
            <person name="Ophir R."/>
            <person name="Freeman S."/>
            <person name="Hippler M."/>
            <person name="Smith K.M."/>
            <person name="Brown D.W."/>
            <person name="Proctor R.H."/>
            <person name="Munsterkotter M."/>
            <person name="Freitag M."/>
            <person name="Humpf H.U."/>
            <person name="Guldener U."/>
            <person name="Tudzynski B."/>
        </authorList>
    </citation>
    <scope>NUCLEOTIDE SEQUENCE [LARGE SCALE GENOMIC DNA]</scope>
    <source>
        <strain evidence="2">CBS 195.34 / IMI 58289 / NRRL A-6831</strain>
    </source>
</reference>
<sequence length="34" mass="3984">MVREMMLFLRDKAEENIVFLKTACQATREESPVP</sequence>